<dbReference type="Proteomes" id="UP001054889">
    <property type="component" value="Unassembled WGS sequence"/>
</dbReference>
<name>A0AAV5FWN9_ELECO</name>
<proteinExistence type="predicted"/>
<feature type="region of interest" description="Disordered" evidence="1">
    <location>
        <begin position="111"/>
        <end position="131"/>
    </location>
</feature>
<feature type="region of interest" description="Disordered" evidence="1">
    <location>
        <begin position="468"/>
        <end position="521"/>
    </location>
</feature>
<dbReference type="PANTHER" id="PTHR33075:SF7">
    <property type="entry name" value="OS02G0303350 PROTEIN"/>
    <property type="match status" value="1"/>
</dbReference>
<evidence type="ECO:0000313" key="2">
    <source>
        <dbReference type="EMBL" id="GJN40059.1"/>
    </source>
</evidence>
<feature type="compositionally biased region" description="Basic residues" evidence="1">
    <location>
        <begin position="468"/>
        <end position="479"/>
    </location>
</feature>
<dbReference type="EMBL" id="BQKI01000102">
    <property type="protein sequence ID" value="GJN40059.1"/>
    <property type="molecule type" value="Genomic_DNA"/>
</dbReference>
<sequence>MATTTMKKKEEYTIAVVDFNLPPQQVAGLLHAIRTTLSMRYLETAVSGFWRMLQWIEGPRARARVLVEVMFDSVLTVPRSLVLRLGVEWGGQGRSWIVPVYVLNNDFLDVQPGDEDLPPPDNGNPHPFEDNDPLWNIQLHHQDQYGQQEQQPGNQVWPNWDQVADQGQAGQAAPAASVHSRLVPGGAPELEAQFGTLGTAAQLQASQGTEMNVDNQEQAKHHSPIQNSLNIAQVAPNAAVQSPPIALDQDMEVDIPEHNLAEAPQQPIEDNKVAAEEPQHQPPAVQPLNLQHFLSVSFVAHQEAEQGHFDWPDFLPAAPIQQQQGDEGNMHLQHEVSSQGSATMPSISSFNNWSMIQHTNQNASVTSRQQELALNQEFREILQDVLRQHSKANEQIRPGQAQTETIALANNENLTDAEQVQGVRQATQNQDMGILSQRNVLKDRVYRRKRFCMFKFVHNRIIEITYQRKNKHKKRKSRNKASTPITTAGLRRSSRMTELNEGHRSASVPSNAAPLRSQSQQEGLNAISSLAGIHSLPPSESIFAGPIKFPSEKEIDESITPFPEIPIQALQQIAVECGLHPEEVATELLMLEKKKNLDPEQPAEAQAPSPSSPNE</sequence>
<evidence type="ECO:0000256" key="1">
    <source>
        <dbReference type="SAM" id="MobiDB-lite"/>
    </source>
</evidence>
<organism evidence="2 3">
    <name type="scientific">Eleusine coracana subsp. coracana</name>
    <dbReference type="NCBI Taxonomy" id="191504"/>
    <lineage>
        <taxon>Eukaryota</taxon>
        <taxon>Viridiplantae</taxon>
        <taxon>Streptophyta</taxon>
        <taxon>Embryophyta</taxon>
        <taxon>Tracheophyta</taxon>
        <taxon>Spermatophyta</taxon>
        <taxon>Magnoliopsida</taxon>
        <taxon>Liliopsida</taxon>
        <taxon>Poales</taxon>
        <taxon>Poaceae</taxon>
        <taxon>PACMAD clade</taxon>
        <taxon>Chloridoideae</taxon>
        <taxon>Cynodonteae</taxon>
        <taxon>Eleusininae</taxon>
        <taxon>Eleusine</taxon>
    </lineage>
</organism>
<dbReference type="AlphaFoldDB" id="A0AAV5FWN9"/>
<reference evidence="2" key="1">
    <citation type="journal article" date="2018" name="DNA Res.">
        <title>Multiple hybrid de novo genome assembly of finger millet, an orphan allotetraploid crop.</title>
        <authorList>
            <person name="Hatakeyama M."/>
            <person name="Aluri S."/>
            <person name="Balachadran M.T."/>
            <person name="Sivarajan S.R."/>
            <person name="Patrignani A."/>
            <person name="Gruter S."/>
            <person name="Poveda L."/>
            <person name="Shimizu-Inatsugi R."/>
            <person name="Baeten J."/>
            <person name="Francoijs K.J."/>
            <person name="Nataraja K.N."/>
            <person name="Reddy Y.A.N."/>
            <person name="Phadnis S."/>
            <person name="Ravikumar R.L."/>
            <person name="Schlapbach R."/>
            <person name="Sreeman S.M."/>
            <person name="Shimizu K.K."/>
        </authorList>
    </citation>
    <scope>NUCLEOTIDE SEQUENCE</scope>
</reference>
<feature type="compositionally biased region" description="Low complexity" evidence="1">
    <location>
        <begin position="599"/>
        <end position="615"/>
    </location>
</feature>
<evidence type="ECO:0000313" key="3">
    <source>
        <dbReference type="Proteomes" id="UP001054889"/>
    </source>
</evidence>
<protein>
    <recommendedName>
        <fullName evidence="4">CUE domain-containing protein</fullName>
    </recommendedName>
</protein>
<dbReference type="PANTHER" id="PTHR33075">
    <property type="entry name" value="OS02G0499800 PROTEIN"/>
    <property type="match status" value="1"/>
</dbReference>
<comment type="caution">
    <text evidence="2">The sequence shown here is derived from an EMBL/GenBank/DDBJ whole genome shotgun (WGS) entry which is preliminary data.</text>
</comment>
<feature type="region of interest" description="Disordered" evidence="1">
    <location>
        <begin position="592"/>
        <end position="615"/>
    </location>
</feature>
<evidence type="ECO:0008006" key="4">
    <source>
        <dbReference type="Google" id="ProtNLM"/>
    </source>
</evidence>
<keyword evidence="3" id="KW-1185">Reference proteome</keyword>
<accession>A0AAV5FWN9</accession>
<reference evidence="2" key="2">
    <citation type="submission" date="2021-12" db="EMBL/GenBank/DDBJ databases">
        <title>Resequencing data analysis of finger millet.</title>
        <authorList>
            <person name="Hatakeyama M."/>
            <person name="Aluri S."/>
            <person name="Balachadran M.T."/>
            <person name="Sivarajan S.R."/>
            <person name="Poveda L."/>
            <person name="Shimizu-Inatsugi R."/>
            <person name="Schlapbach R."/>
            <person name="Sreeman S.M."/>
            <person name="Shimizu K.K."/>
        </authorList>
    </citation>
    <scope>NUCLEOTIDE SEQUENCE</scope>
</reference>
<gene>
    <name evidence="2" type="primary">gb29226</name>
    <name evidence="2" type="ORF">PR202_gb29226</name>
</gene>